<dbReference type="GO" id="GO:0008233">
    <property type="term" value="F:peptidase activity"/>
    <property type="evidence" value="ECO:0007669"/>
    <property type="project" value="UniProtKB-KW"/>
</dbReference>
<dbReference type="PANTHER" id="PTHR12558:SF13">
    <property type="entry name" value="CELL DIVISION CYCLE PROTEIN 27 HOMOLOG"/>
    <property type="match status" value="1"/>
</dbReference>
<dbReference type="GO" id="GO:0006508">
    <property type="term" value="P:proteolysis"/>
    <property type="evidence" value="ECO:0007669"/>
    <property type="project" value="UniProtKB-KW"/>
</dbReference>
<dbReference type="AlphaFoldDB" id="A0A2H5Y9S5"/>
<keyword evidence="2" id="KW-0645">Protease</keyword>
<organism evidence="2 3">
    <name type="scientific">Candidatus Thermoflexus japonica</name>
    <dbReference type="NCBI Taxonomy" id="2035417"/>
    <lineage>
        <taxon>Bacteria</taxon>
        <taxon>Bacillati</taxon>
        <taxon>Chloroflexota</taxon>
        <taxon>Thermoflexia</taxon>
        <taxon>Thermoflexales</taxon>
        <taxon>Thermoflexaceae</taxon>
        <taxon>Thermoflexus</taxon>
    </lineage>
</organism>
<sequence>MLLALDPSGVPAARWIREGDAFWADGQGLSAQRAYQAALALRPMDPAVWHRVARVHAALGELEKAEAAWRRALERGDPWAPRGLAEIATLRGEWESARARWRDWALRTPADREAFGRWAEAALALGDEEDARRAWETGARHHPDDRGIRFRWGLLEGARDPETARALLASLPSPWKGWADLLPAPCALRRACEERAQEQTLRRWGFALLGARYWGEARLALARWVRMHPEDPVAMAALGYTLGRLGGDGTAWLRRASAGSAIPPEVHYFWGLYLLEHGRYPEAQGRFAAAYQLDPNPLYALERGRAAMLAGDLLTAERWLRLALEADPENVESWIMLATLYLGHQVWIGKGLEAAQEILRRAPQRVEGYEWMGWAHYLRGEWEEAERLLRQAVQMDPNRPSARYRLGMVMAARGQREEARRLLEQTVLLDPLGDFGRQALRRLRDLPGE</sequence>
<accession>A0A2H5Y9S5</accession>
<name>A0A2H5Y9S5_9CHLR</name>
<dbReference type="InterPro" id="IPR011990">
    <property type="entry name" value="TPR-like_helical_dom_sf"/>
</dbReference>
<feature type="repeat" description="TPR" evidence="1">
    <location>
        <begin position="366"/>
        <end position="399"/>
    </location>
</feature>
<dbReference type="Pfam" id="PF14559">
    <property type="entry name" value="TPR_19"/>
    <property type="match status" value="1"/>
</dbReference>
<dbReference type="PROSITE" id="PS50005">
    <property type="entry name" value="TPR"/>
    <property type="match status" value="3"/>
</dbReference>
<dbReference type="SUPFAM" id="SSF48452">
    <property type="entry name" value="TPR-like"/>
    <property type="match status" value="1"/>
</dbReference>
<evidence type="ECO:0000313" key="2">
    <source>
        <dbReference type="EMBL" id="GBD10205.1"/>
    </source>
</evidence>
<dbReference type="Gene3D" id="1.25.40.10">
    <property type="entry name" value="Tetratricopeptide repeat domain"/>
    <property type="match status" value="3"/>
</dbReference>
<dbReference type="SMART" id="SM00028">
    <property type="entry name" value="TPR"/>
    <property type="match status" value="7"/>
</dbReference>
<dbReference type="InterPro" id="IPR019734">
    <property type="entry name" value="TPR_rpt"/>
</dbReference>
<evidence type="ECO:0000313" key="3">
    <source>
        <dbReference type="Proteomes" id="UP000236642"/>
    </source>
</evidence>
<feature type="repeat" description="TPR" evidence="1">
    <location>
        <begin position="264"/>
        <end position="297"/>
    </location>
</feature>
<keyword evidence="2" id="KW-0378">Hydrolase</keyword>
<feature type="repeat" description="TPR" evidence="1">
    <location>
        <begin position="400"/>
        <end position="433"/>
    </location>
</feature>
<dbReference type="EC" id="3.4.-.-" evidence="2"/>
<protein>
    <submittedName>
        <fullName evidence="2">Beta-barrel assembly-enhancing protease</fullName>
        <ecNumber evidence="2">3.4.-.-</ecNumber>
    </submittedName>
</protein>
<proteinExistence type="predicted"/>
<dbReference type="PANTHER" id="PTHR12558">
    <property type="entry name" value="CELL DIVISION CYCLE 16,23,27"/>
    <property type="match status" value="1"/>
</dbReference>
<keyword evidence="1" id="KW-0802">TPR repeat</keyword>
<dbReference type="EMBL" id="BEHY01000125">
    <property type="protein sequence ID" value="GBD10205.1"/>
    <property type="molecule type" value="Genomic_DNA"/>
</dbReference>
<evidence type="ECO:0000256" key="1">
    <source>
        <dbReference type="PROSITE-ProRule" id="PRU00339"/>
    </source>
</evidence>
<dbReference type="Pfam" id="PF13432">
    <property type="entry name" value="TPR_16"/>
    <property type="match status" value="2"/>
</dbReference>
<gene>
    <name evidence="2" type="primary">bepA_4</name>
    <name evidence="2" type="ORF">HRbin22_02470</name>
</gene>
<comment type="caution">
    <text evidence="2">The sequence shown here is derived from an EMBL/GenBank/DDBJ whole genome shotgun (WGS) entry which is preliminary data.</text>
</comment>
<dbReference type="Proteomes" id="UP000236642">
    <property type="component" value="Unassembled WGS sequence"/>
</dbReference>
<reference evidence="3" key="1">
    <citation type="submission" date="2017-09" db="EMBL/GenBank/DDBJ databases">
        <title>Metaegenomics of thermophilic ammonia-oxidizing enrichment culture.</title>
        <authorList>
            <person name="Kato S."/>
            <person name="Suzuki K."/>
        </authorList>
    </citation>
    <scope>NUCLEOTIDE SEQUENCE [LARGE SCALE GENOMIC DNA]</scope>
</reference>